<name>A0A1X2J016_9FUNG</name>
<dbReference type="InterPro" id="IPR051595">
    <property type="entry name" value="GH25_Enzymes"/>
</dbReference>
<dbReference type="OrthoDB" id="2251794at2759"/>
<gene>
    <name evidence="3" type="ORF">BCR42DRAFT_385805</name>
</gene>
<reference evidence="3 4" key="1">
    <citation type="submission" date="2016-07" db="EMBL/GenBank/DDBJ databases">
        <title>Pervasive Adenine N6-methylation of Active Genes in Fungi.</title>
        <authorList>
            <consortium name="DOE Joint Genome Institute"/>
            <person name="Mondo S.J."/>
            <person name="Dannebaum R.O."/>
            <person name="Kuo R.C."/>
            <person name="Labutti K."/>
            <person name="Haridas S."/>
            <person name="Kuo A."/>
            <person name="Salamov A."/>
            <person name="Ahrendt S.R."/>
            <person name="Lipzen A."/>
            <person name="Sullivan W."/>
            <person name="Andreopoulos W.B."/>
            <person name="Clum A."/>
            <person name="Lindquist E."/>
            <person name="Daum C."/>
            <person name="Ramamoorthy G.K."/>
            <person name="Gryganskyi A."/>
            <person name="Culley D."/>
            <person name="Magnuson J.K."/>
            <person name="James T.Y."/>
            <person name="O'Malley M.A."/>
            <person name="Stajich J.E."/>
            <person name="Spatafora J.W."/>
            <person name="Visel A."/>
            <person name="Grigoriev I.V."/>
        </authorList>
    </citation>
    <scope>NUCLEOTIDE SEQUENCE [LARGE SCALE GENOMIC DNA]</scope>
    <source>
        <strain evidence="3 4">NRRL 1336</strain>
    </source>
</reference>
<dbReference type="PANTHER" id="PTHR23208">
    <property type="entry name" value="LYSOZYME PROTEIN"/>
    <property type="match status" value="1"/>
</dbReference>
<protein>
    <submittedName>
        <fullName evidence="3">Glycoside hydrolase superfamily</fullName>
    </submittedName>
</protein>
<comment type="similarity">
    <text evidence="1">Belongs to the glycosyl hydrolase 25 family.</text>
</comment>
<dbReference type="Gene3D" id="3.20.20.80">
    <property type="entry name" value="Glycosidases"/>
    <property type="match status" value="1"/>
</dbReference>
<evidence type="ECO:0000256" key="1">
    <source>
        <dbReference type="ARBA" id="ARBA00010646"/>
    </source>
</evidence>
<dbReference type="SUPFAM" id="SSF51445">
    <property type="entry name" value="(Trans)glycosidases"/>
    <property type="match status" value="1"/>
</dbReference>
<evidence type="ECO:0000313" key="3">
    <source>
        <dbReference type="EMBL" id="ORZ25153.1"/>
    </source>
</evidence>
<keyword evidence="4" id="KW-1185">Reference proteome</keyword>
<dbReference type="InterPro" id="IPR002053">
    <property type="entry name" value="Glyco_hydro_25"/>
</dbReference>
<evidence type="ECO:0000313" key="4">
    <source>
        <dbReference type="Proteomes" id="UP000193560"/>
    </source>
</evidence>
<dbReference type="STRING" id="90262.A0A1X2J016"/>
<sequence>MPDVQLIILMRTSTYLSTLFVAVVLFWSHHVYAALETDVSALTSKAAFSCLRKQGYRHVVLRAYMEAWGNHPGGKVDTHFVQNYRNAKAAGLSVDMYMFPCTGRSSCKSPATQVAETIQVMNKHRMQIGTIWFDVEVDRQARNWPSISSNRRTLVAFRNAWNRSRLNWGIYTSRSQWSAITGRSASWVLDASKPLWYAHYNNAPNFRDFTAFGGWKKPKVKQYAGDRSICGARVDLNYFK</sequence>
<dbReference type="GO" id="GO:0003796">
    <property type="term" value="F:lysozyme activity"/>
    <property type="evidence" value="ECO:0007669"/>
    <property type="project" value="InterPro"/>
</dbReference>
<keyword evidence="3" id="KW-0378">Hydrolase</keyword>
<dbReference type="CDD" id="cd06416">
    <property type="entry name" value="GH25_Lys1-like"/>
    <property type="match status" value="1"/>
</dbReference>
<comment type="caution">
    <text evidence="3">The sequence shown here is derived from an EMBL/GenBank/DDBJ whole genome shotgun (WGS) entry which is preliminary data.</text>
</comment>
<keyword evidence="2" id="KW-0732">Signal</keyword>
<dbReference type="AlphaFoldDB" id="A0A1X2J016"/>
<dbReference type="PROSITE" id="PS51904">
    <property type="entry name" value="GLYCOSYL_HYDROL_F25_2"/>
    <property type="match status" value="1"/>
</dbReference>
<dbReference type="InterPro" id="IPR017853">
    <property type="entry name" value="GH"/>
</dbReference>
<dbReference type="EMBL" id="MCGE01000001">
    <property type="protein sequence ID" value="ORZ25153.1"/>
    <property type="molecule type" value="Genomic_DNA"/>
</dbReference>
<organism evidence="3 4">
    <name type="scientific">Absidia repens</name>
    <dbReference type="NCBI Taxonomy" id="90262"/>
    <lineage>
        <taxon>Eukaryota</taxon>
        <taxon>Fungi</taxon>
        <taxon>Fungi incertae sedis</taxon>
        <taxon>Mucoromycota</taxon>
        <taxon>Mucoromycotina</taxon>
        <taxon>Mucoromycetes</taxon>
        <taxon>Mucorales</taxon>
        <taxon>Cunninghamellaceae</taxon>
        <taxon>Absidia</taxon>
    </lineage>
</organism>
<dbReference type="GO" id="GO:0009253">
    <property type="term" value="P:peptidoglycan catabolic process"/>
    <property type="evidence" value="ECO:0007669"/>
    <property type="project" value="InterPro"/>
</dbReference>
<proteinExistence type="inferred from homology"/>
<dbReference type="GO" id="GO:0016998">
    <property type="term" value="P:cell wall macromolecule catabolic process"/>
    <property type="evidence" value="ECO:0007669"/>
    <property type="project" value="InterPro"/>
</dbReference>
<dbReference type="Pfam" id="PF01183">
    <property type="entry name" value="Glyco_hydro_25"/>
    <property type="match status" value="1"/>
</dbReference>
<dbReference type="Proteomes" id="UP000193560">
    <property type="component" value="Unassembled WGS sequence"/>
</dbReference>
<dbReference type="GO" id="GO:0007165">
    <property type="term" value="P:signal transduction"/>
    <property type="evidence" value="ECO:0007669"/>
    <property type="project" value="TreeGrafter"/>
</dbReference>
<accession>A0A1X2J016</accession>
<dbReference type="PANTHER" id="PTHR23208:SF36">
    <property type="entry name" value="LYSOZYME-RELATED"/>
    <property type="match status" value="1"/>
</dbReference>
<evidence type="ECO:0000256" key="2">
    <source>
        <dbReference type="ARBA" id="ARBA00022729"/>
    </source>
</evidence>